<dbReference type="InterPro" id="IPR035418">
    <property type="entry name" value="AraC-bd_2"/>
</dbReference>
<protein>
    <submittedName>
        <fullName evidence="5">Helix-turn-helix domain-containing protein</fullName>
    </submittedName>
</protein>
<evidence type="ECO:0000313" key="5">
    <source>
        <dbReference type="EMBL" id="QQB13084.1"/>
    </source>
</evidence>
<dbReference type="Gene3D" id="1.10.10.60">
    <property type="entry name" value="Homeodomain-like"/>
    <property type="match status" value="1"/>
</dbReference>
<reference evidence="5 6" key="1">
    <citation type="submission" date="2020-12" db="EMBL/GenBank/DDBJ databases">
        <title>FDA dAtabase for Regulatory Grade micrObial Sequences (FDA-ARGOS): Supporting development and validation of Infectious Disease Dx tests.</title>
        <authorList>
            <person name="Sproer C."/>
            <person name="Gronow S."/>
            <person name="Severitt S."/>
            <person name="Schroder I."/>
            <person name="Tallon L."/>
            <person name="Sadzewicz L."/>
            <person name="Zhao X."/>
            <person name="Boylan J."/>
            <person name="Ott S."/>
            <person name="Bowen H."/>
            <person name="Vavikolanu K."/>
            <person name="Mehta A."/>
            <person name="Aluvathingal J."/>
            <person name="Nadendla S."/>
            <person name="Lowell S."/>
            <person name="Myers T."/>
            <person name="Yan Y."/>
            <person name="Sichtig H."/>
        </authorList>
    </citation>
    <scope>NUCLEOTIDE SEQUENCE [LARGE SCALE GENOMIC DNA]</scope>
    <source>
        <strain evidence="5 6">FDAARGOS_990</strain>
    </source>
</reference>
<dbReference type="GO" id="GO:0043565">
    <property type="term" value="F:sequence-specific DNA binding"/>
    <property type="evidence" value="ECO:0007669"/>
    <property type="project" value="InterPro"/>
</dbReference>
<accession>A0A7T4DIP3</accession>
<dbReference type="PROSITE" id="PS00041">
    <property type="entry name" value="HTH_ARAC_FAMILY_1"/>
    <property type="match status" value="1"/>
</dbReference>
<keyword evidence="3" id="KW-0804">Transcription</keyword>
<dbReference type="RefSeq" id="WP_198498311.1">
    <property type="nucleotide sequence ID" value="NZ_CP065989.1"/>
</dbReference>
<name>A0A7T4DIP3_9MICO</name>
<dbReference type="Proteomes" id="UP000595374">
    <property type="component" value="Chromosome"/>
</dbReference>
<dbReference type="Pfam" id="PF12833">
    <property type="entry name" value="HTH_18"/>
    <property type="match status" value="1"/>
</dbReference>
<keyword evidence="2" id="KW-0238">DNA-binding</keyword>
<gene>
    <name evidence="5" type="ORF">I6H47_09410</name>
</gene>
<dbReference type="EMBL" id="CP065989">
    <property type="protein sequence ID" value="QQB13084.1"/>
    <property type="molecule type" value="Genomic_DNA"/>
</dbReference>
<organism evidence="5 6">
    <name type="scientific">Brevibacterium casei</name>
    <dbReference type="NCBI Taxonomy" id="33889"/>
    <lineage>
        <taxon>Bacteria</taxon>
        <taxon>Bacillati</taxon>
        <taxon>Actinomycetota</taxon>
        <taxon>Actinomycetes</taxon>
        <taxon>Micrococcales</taxon>
        <taxon>Brevibacteriaceae</taxon>
        <taxon>Brevibacterium</taxon>
    </lineage>
</organism>
<evidence type="ECO:0000256" key="3">
    <source>
        <dbReference type="ARBA" id="ARBA00023163"/>
    </source>
</evidence>
<dbReference type="Pfam" id="PF14525">
    <property type="entry name" value="AraC_binding_2"/>
    <property type="match status" value="1"/>
</dbReference>
<dbReference type="InterPro" id="IPR050204">
    <property type="entry name" value="AraC_XylS_family_regulators"/>
</dbReference>
<feature type="domain" description="HTH araC/xylS-type" evidence="4">
    <location>
        <begin position="214"/>
        <end position="315"/>
    </location>
</feature>
<dbReference type="PROSITE" id="PS01124">
    <property type="entry name" value="HTH_ARAC_FAMILY_2"/>
    <property type="match status" value="1"/>
</dbReference>
<dbReference type="InterPro" id="IPR018060">
    <property type="entry name" value="HTH_AraC"/>
</dbReference>
<dbReference type="SMART" id="SM00342">
    <property type="entry name" value="HTH_ARAC"/>
    <property type="match status" value="1"/>
</dbReference>
<dbReference type="InterPro" id="IPR009057">
    <property type="entry name" value="Homeodomain-like_sf"/>
</dbReference>
<sequence length="323" mass="33308">MIASAGDPPVRARFSTDAAPPARRVEDWEAYHAAALVGLRTVSAGGAAFRAVTSTLDLPQVRIAKVTGTPHAVRRGPAEIAGHPASGALLYLPLRGASTFAHRAGQLTLGPGRGIVVDGDTAFARGLGAGVDELVVRLPRRTLTDLTGRSSWPTPTALDLDDSASPTAPGRAFAEVAEGLIDRRLGGGAPLEGRLLDLLGSVLTAASPGGSIVEEALTVIADHHREPDLGAARIAGHLGVSERQLTRILAEAGLSVPRAVLGARLDTAAGLLADPRAAGLSMAEVAAASGFRSAAQFSRTYRDRFGISPLRHRRQLAAELPGS</sequence>
<dbReference type="InterPro" id="IPR018062">
    <property type="entry name" value="HTH_AraC-typ_CS"/>
</dbReference>
<proteinExistence type="predicted"/>
<dbReference type="GO" id="GO:0003700">
    <property type="term" value="F:DNA-binding transcription factor activity"/>
    <property type="evidence" value="ECO:0007669"/>
    <property type="project" value="InterPro"/>
</dbReference>
<dbReference type="AlphaFoldDB" id="A0A7T4DIP3"/>
<keyword evidence="1" id="KW-0805">Transcription regulation</keyword>
<evidence type="ECO:0000256" key="2">
    <source>
        <dbReference type="ARBA" id="ARBA00023125"/>
    </source>
</evidence>
<dbReference type="PANTHER" id="PTHR46796">
    <property type="entry name" value="HTH-TYPE TRANSCRIPTIONAL ACTIVATOR RHAS-RELATED"/>
    <property type="match status" value="1"/>
</dbReference>
<evidence type="ECO:0000256" key="1">
    <source>
        <dbReference type="ARBA" id="ARBA00023015"/>
    </source>
</evidence>
<dbReference type="PANTHER" id="PTHR46796:SF6">
    <property type="entry name" value="ARAC SUBFAMILY"/>
    <property type="match status" value="1"/>
</dbReference>
<dbReference type="SUPFAM" id="SSF46689">
    <property type="entry name" value="Homeodomain-like"/>
    <property type="match status" value="1"/>
</dbReference>
<evidence type="ECO:0000259" key="4">
    <source>
        <dbReference type="PROSITE" id="PS01124"/>
    </source>
</evidence>
<evidence type="ECO:0000313" key="6">
    <source>
        <dbReference type="Proteomes" id="UP000595374"/>
    </source>
</evidence>